<feature type="transmembrane region" description="Helical" evidence="1">
    <location>
        <begin position="37"/>
        <end position="59"/>
    </location>
</feature>
<name>A0ABP8TG71_9ACTN</name>
<evidence type="ECO:0000313" key="3">
    <source>
        <dbReference type="Proteomes" id="UP001500212"/>
    </source>
</evidence>
<dbReference type="Proteomes" id="UP001500212">
    <property type="component" value="Unassembled WGS sequence"/>
</dbReference>
<organism evidence="2 3">
    <name type="scientific">Actinoallomurus liliacearum</name>
    <dbReference type="NCBI Taxonomy" id="1080073"/>
    <lineage>
        <taxon>Bacteria</taxon>
        <taxon>Bacillati</taxon>
        <taxon>Actinomycetota</taxon>
        <taxon>Actinomycetes</taxon>
        <taxon>Streptosporangiales</taxon>
        <taxon>Thermomonosporaceae</taxon>
        <taxon>Actinoallomurus</taxon>
    </lineage>
</organism>
<reference evidence="3" key="1">
    <citation type="journal article" date="2019" name="Int. J. Syst. Evol. Microbiol.">
        <title>The Global Catalogue of Microorganisms (GCM) 10K type strain sequencing project: providing services to taxonomists for standard genome sequencing and annotation.</title>
        <authorList>
            <consortium name="The Broad Institute Genomics Platform"/>
            <consortium name="The Broad Institute Genome Sequencing Center for Infectious Disease"/>
            <person name="Wu L."/>
            <person name="Ma J."/>
        </authorList>
    </citation>
    <scope>NUCLEOTIDE SEQUENCE [LARGE SCALE GENOMIC DNA]</scope>
    <source>
        <strain evidence="3">JCM 17938</strain>
    </source>
</reference>
<proteinExistence type="predicted"/>
<keyword evidence="1" id="KW-0472">Membrane</keyword>
<sequence length="61" mass="6132">MLGSATAVPEMDIATRTTPAMTTGSVNGDGRSAGAGYGGGSVALLFVLFVLFAMAARFLSF</sequence>
<comment type="caution">
    <text evidence="2">The sequence shown here is derived from an EMBL/GenBank/DDBJ whole genome shotgun (WGS) entry which is preliminary data.</text>
</comment>
<keyword evidence="1" id="KW-0812">Transmembrane</keyword>
<evidence type="ECO:0000256" key="1">
    <source>
        <dbReference type="SAM" id="Phobius"/>
    </source>
</evidence>
<accession>A0ABP8TG71</accession>
<gene>
    <name evidence="2" type="ORF">GCM10023195_28440</name>
</gene>
<evidence type="ECO:0008006" key="4">
    <source>
        <dbReference type="Google" id="ProtNLM"/>
    </source>
</evidence>
<protein>
    <recommendedName>
        <fullName evidence="4">Sporulation protein YjcZ</fullName>
    </recommendedName>
</protein>
<dbReference type="EMBL" id="BAABHJ010000006">
    <property type="protein sequence ID" value="GAA4607479.1"/>
    <property type="molecule type" value="Genomic_DNA"/>
</dbReference>
<evidence type="ECO:0000313" key="2">
    <source>
        <dbReference type="EMBL" id="GAA4607479.1"/>
    </source>
</evidence>
<keyword evidence="3" id="KW-1185">Reference proteome</keyword>
<keyword evidence="1" id="KW-1133">Transmembrane helix</keyword>